<dbReference type="InterPro" id="IPR006369">
    <property type="entry name" value="Protohaem_IX_farnesylTrfase"/>
</dbReference>
<evidence type="ECO:0000256" key="4">
    <source>
        <dbReference type="ARBA" id="ARBA00022989"/>
    </source>
</evidence>
<dbReference type="GO" id="GO:0006784">
    <property type="term" value="P:heme A biosynthetic process"/>
    <property type="evidence" value="ECO:0007669"/>
    <property type="project" value="TreeGrafter"/>
</dbReference>
<dbReference type="PANTHER" id="PTHR43448">
    <property type="entry name" value="PROTOHEME IX FARNESYLTRANSFERASE, MITOCHONDRIAL"/>
    <property type="match status" value="1"/>
</dbReference>
<dbReference type="NCBIfam" id="TIGR01473">
    <property type="entry name" value="cyoE_ctaB"/>
    <property type="match status" value="1"/>
</dbReference>
<feature type="transmembrane region" description="Helical" evidence="9">
    <location>
        <begin position="36"/>
        <end position="55"/>
    </location>
</feature>
<feature type="transmembrane region" description="Helical" evidence="9">
    <location>
        <begin position="187"/>
        <end position="208"/>
    </location>
</feature>
<organism evidence="10">
    <name type="scientific">Phaeodactylum tricornutum</name>
    <name type="common">Diatom</name>
    <dbReference type="NCBI Taxonomy" id="2850"/>
    <lineage>
        <taxon>Eukaryota</taxon>
        <taxon>Sar</taxon>
        <taxon>Stramenopiles</taxon>
        <taxon>Ochrophyta</taxon>
        <taxon>Bacillariophyta</taxon>
        <taxon>Bacillariophyceae</taxon>
        <taxon>Bacillariophycidae</taxon>
        <taxon>Naviculales</taxon>
        <taxon>Phaeodactylaceae</taxon>
        <taxon>Phaeodactylum</taxon>
    </lineage>
</organism>
<keyword evidence="2" id="KW-0808">Transferase</keyword>
<dbReference type="InterPro" id="IPR044878">
    <property type="entry name" value="UbiA_sf"/>
</dbReference>
<dbReference type="Gene3D" id="1.10.357.140">
    <property type="entry name" value="UbiA prenyltransferase"/>
    <property type="match status" value="1"/>
</dbReference>
<feature type="transmembrane region" description="Helical" evidence="9">
    <location>
        <begin position="131"/>
        <end position="149"/>
    </location>
</feature>
<evidence type="ECO:0000256" key="6">
    <source>
        <dbReference type="ARBA" id="ARBA00023136"/>
    </source>
</evidence>
<evidence type="ECO:0000256" key="5">
    <source>
        <dbReference type="ARBA" id="ARBA00023133"/>
    </source>
</evidence>
<dbReference type="Proteomes" id="UP000836788">
    <property type="component" value="Chromosome 2"/>
</dbReference>
<dbReference type="InterPro" id="IPR000537">
    <property type="entry name" value="UbiA_prenyltransferase"/>
</dbReference>
<dbReference type="GO" id="GO:0005739">
    <property type="term" value="C:mitochondrion"/>
    <property type="evidence" value="ECO:0007669"/>
    <property type="project" value="TreeGrafter"/>
</dbReference>
<dbReference type="HAMAP" id="MF_00154">
    <property type="entry name" value="CyoE_CtaB"/>
    <property type="match status" value="1"/>
</dbReference>
<dbReference type="GO" id="GO:0016020">
    <property type="term" value="C:membrane"/>
    <property type="evidence" value="ECO:0007669"/>
    <property type="project" value="UniProtKB-SubCell"/>
</dbReference>
<name>A0A8J9TF09_PHATR</name>
<feature type="region of interest" description="Disordered" evidence="8">
    <location>
        <begin position="367"/>
        <end position="393"/>
    </location>
</feature>
<keyword evidence="6 9" id="KW-0472">Membrane</keyword>
<sequence length="393" mass="42289">MGMGSTLTKSNKGIADEKARKASPAKAYADLAKAKLSGLVVATTAAGFVATGGPLSTQLDVFTACVVGTALCSSSAAAWNQILEIPRDEKMKRTQQRPLITGALTLSQAKSAAVVWGASGAALLAAGTDPVTTTLGVGNIALYAGLYTYMKPRSIYNTWVGAVVGAIPPVMGWTAATGGSIMDMEALMLGGILYLWQMPHFFALSYMYREDYKRGGFQMVPCLEADGVQTANIVVRYAWYLSAVPFVCALTSVTSSMFALEGVALNAYALTVAHKFKRERTNANARKIFLTSLWYLPSLLMLFLLHSKTWDDEEEKTKDPIANFLFTQIHSIRDKGRDLCVHEQVVATHSDGKEACPVTVAAKQTRKGVQKVKSTADSATDAIQEKSTKSRET</sequence>
<dbReference type="PANTHER" id="PTHR43448:SF2">
    <property type="entry name" value="PROTOHEME IX FARNESYLTRANSFERASE, MITOCHONDRIAL"/>
    <property type="match status" value="1"/>
</dbReference>
<dbReference type="CDD" id="cd13957">
    <property type="entry name" value="PT_UbiA_Cox10"/>
    <property type="match status" value="1"/>
</dbReference>
<feature type="transmembrane region" description="Helical" evidence="9">
    <location>
        <begin position="156"/>
        <end position="175"/>
    </location>
</feature>
<gene>
    <name evidence="10" type="ORF">PTTT1_LOCUS28846</name>
</gene>
<dbReference type="FunFam" id="1.10.357.140:FF:000006">
    <property type="entry name" value="Protoheme IX farnesyltransferase, mitochondrial"/>
    <property type="match status" value="1"/>
</dbReference>
<feature type="transmembrane region" description="Helical" evidence="9">
    <location>
        <begin position="288"/>
        <end position="306"/>
    </location>
</feature>
<dbReference type="AlphaFoldDB" id="A0A8J9TF09"/>
<dbReference type="EMBL" id="OU594943">
    <property type="protein sequence ID" value="CAG9285373.1"/>
    <property type="molecule type" value="Genomic_DNA"/>
</dbReference>
<proteinExistence type="inferred from homology"/>
<dbReference type="Pfam" id="PF01040">
    <property type="entry name" value="UbiA"/>
    <property type="match status" value="1"/>
</dbReference>
<comment type="subcellular location">
    <subcellularLocation>
        <location evidence="1">Membrane</location>
        <topology evidence="1">Multi-pass membrane protein</topology>
    </subcellularLocation>
</comment>
<reference evidence="10" key="1">
    <citation type="submission" date="2022-02" db="EMBL/GenBank/DDBJ databases">
        <authorList>
            <person name="Giguere J D."/>
        </authorList>
    </citation>
    <scope>NUCLEOTIDE SEQUENCE</scope>
    <source>
        <strain evidence="10">CCAP 1055/1</strain>
    </source>
</reference>
<evidence type="ECO:0000256" key="1">
    <source>
        <dbReference type="ARBA" id="ARBA00004141"/>
    </source>
</evidence>
<protein>
    <recommendedName>
        <fullName evidence="7">Heme O synthase</fullName>
    </recommendedName>
</protein>
<dbReference type="GO" id="GO:0008495">
    <property type="term" value="F:protoheme IX farnesyltransferase activity"/>
    <property type="evidence" value="ECO:0007669"/>
    <property type="project" value="InterPro"/>
</dbReference>
<evidence type="ECO:0000313" key="10">
    <source>
        <dbReference type="EMBL" id="CAG9285373.1"/>
    </source>
</evidence>
<feature type="transmembrane region" description="Helical" evidence="9">
    <location>
        <begin position="237"/>
        <end position="260"/>
    </location>
</feature>
<keyword evidence="3 9" id="KW-0812">Transmembrane</keyword>
<evidence type="ECO:0000256" key="3">
    <source>
        <dbReference type="ARBA" id="ARBA00022692"/>
    </source>
</evidence>
<keyword evidence="4 9" id="KW-1133">Transmembrane helix</keyword>
<evidence type="ECO:0000256" key="8">
    <source>
        <dbReference type="SAM" id="MobiDB-lite"/>
    </source>
</evidence>
<evidence type="ECO:0000256" key="2">
    <source>
        <dbReference type="ARBA" id="ARBA00022679"/>
    </source>
</evidence>
<evidence type="ECO:0000256" key="9">
    <source>
        <dbReference type="SAM" id="Phobius"/>
    </source>
</evidence>
<evidence type="ECO:0000256" key="7">
    <source>
        <dbReference type="ARBA" id="ARBA00030253"/>
    </source>
</evidence>
<accession>A0A8J9TF09</accession>
<feature type="compositionally biased region" description="Basic and acidic residues" evidence="8">
    <location>
        <begin position="383"/>
        <end position="393"/>
    </location>
</feature>
<keyword evidence="5" id="KW-0350">Heme biosynthesis</keyword>